<dbReference type="EMBL" id="QBML01000002">
    <property type="protein sequence ID" value="PZO44615.1"/>
    <property type="molecule type" value="Genomic_DNA"/>
</dbReference>
<evidence type="ECO:0000313" key="3">
    <source>
        <dbReference type="Proteomes" id="UP000249467"/>
    </source>
</evidence>
<evidence type="ECO:0000256" key="1">
    <source>
        <dbReference type="SAM" id="SignalP"/>
    </source>
</evidence>
<name>A0A2W4YCQ2_9CYAN</name>
<organism evidence="2 3">
    <name type="scientific">Pseudanabaena frigida</name>
    <dbReference type="NCBI Taxonomy" id="945775"/>
    <lineage>
        <taxon>Bacteria</taxon>
        <taxon>Bacillati</taxon>
        <taxon>Cyanobacteriota</taxon>
        <taxon>Cyanophyceae</taxon>
        <taxon>Pseudanabaenales</taxon>
        <taxon>Pseudanabaenaceae</taxon>
        <taxon>Pseudanabaena</taxon>
    </lineage>
</organism>
<accession>A0A2W4YCQ2</accession>
<sequence length="116" mass="12801">MKIQTAFLSAIAAIATLGISLSASADSRKAFCKYFPNGARQAEASMPCIFSMNQGAVTIKWEDGVSDYFRPIPDRPFVYTDERGGLVYQQRGAREENGTSARIFKMENGSIYIWGS</sequence>
<protein>
    <submittedName>
        <fullName evidence="2">Uncharacterized protein</fullName>
    </submittedName>
</protein>
<feature type="chain" id="PRO_5016092806" evidence="1">
    <location>
        <begin position="26"/>
        <end position="116"/>
    </location>
</feature>
<gene>
    <name evidence="2" type="ORF">DCF19_02400</name>
</gene>
<feature type="signal peptide" evidence="1">
    <location>
        <begin position="1"/>
        <end position="25"/>
    </location>
</feature>
<dbReference type="AlphaFoldDB" id="A0A2W4YCQ2"/>
<reference evidence="2 3" key="2">
    <citation type="submission" date="2018-06" db="EMBL/GenBank/DDBJ databases">
        <title>Metagenomic assembly of (sub)arctic Cyanobacteria and their associated microbiome from non-axenic cultures.</title>
        <authorList>
            <person name="Baurain D."/>
        </authorList>
    </citation>
    <scope>NUCLEOTIDE SEQUENCE [LARGE SCALE GENOMIC DNA]</scope>
    <source>
        <strain evidence="2">ULC066bin1</strain>
    </source>
</reference>
<comment type="caution">
    <text evidence="2">The sequence shown here is derived from an EMBL/GenBank/DDBJ whole genome shotgun (WGS) entry which is preliminary data.</text>
</comment>
<reference evidence="2 3" key="1">
    <citation type="submission" date="2018-04" db="EMBL/GenBank/DDBJ databases">
        <authorList>
            <person name="Go L.Y."/>
            <person name="Mitchell J.A."/>
        </authorList>
    </citation>
    <scope>NUCLEOTIDE SEQUENCE [LARGE SCALE GENOMIC DNA]</scope>
    <source>
        <strain evidence="2">ULC066bin1</strain>
    </source>
</reference>
<keyword evidence="1" id="KW-0732">Signal</keyword>
<dbReference type="Proteomes" id="UP000249467">
    <property type="component" value="Unassembled WGS sequence"/>
</dbReference>
<evidence type="ECO:0000313" key="2">
    <source>
        <dbReference type="EMBL" id="PZO44615.1"/>
    </source>
</evidence>
<proteinExistence type="predicted"/>